<evidence type="ECO:0000259" key="2">
    <source>
        <dbReference type="PROSITE" id="PS51898"/>
    </source>
</evidence>
<dbReference type="InterPro" id="IPR013762">
    <property type="entry name" value="Integrase-like_cat_sf"/>
</dbReference>
<dbReference type="EMBL" id="JACHBX010000005">
    <property type="protein sequence ID" value="MBB6135871.1"/>
    <property type="molecule type" value="Genomic_DNA"/>
</dbReference>
<dbReference type="InterPro" id="IPR011010">
    <property type="entry name" value="DNA_brk_join_enz"/>
</dbReference>
<reference evidence="3 4" key="1">
    <citation type="submission" date="2020-08" db="EMBL/GenBank/DDBJ databases">
        <title>The Agave Microbiome: Exploring the role of microbial communities in plant adaptations to desert environments.</title>
        <authorList>
            <person name="Partida-Martinez L.P."/>
        </authorList>
    </citation>
    <scope>NUCLEOTIDE SEQUENCE [LARGE SCALE GENOMIC DNA]</scope>
    <source>
        <strain evidence="3 4">AT3.2</strain>
    </source>
</reference>
<comment type="caution">
    <text evidence="3">The sequence shown here is derived from an EMBL/GenBank/DDBJ whole genome shotgun (WGS) entry which is preliminary data.</text>
</comment>
<feature type="domain" description="Tyr recombinase" evidence="2">
    <location>
        <begin position="323"/>
        <end position="551"/>
    </location>
</feature>
<dbReference type="RefSeq" id="WP_183556630.1">
    <property type="nucleotide sequence ID" value="NZ_JACHBX010000005.1"/>
</dbReference>
<evidence type="ECO:0000256" key="1">
    <source>
        <dbReference type="ARBA" id="ARBA00023172"/>
    </source>
</evidence>
<keyword evidence="4" id="KW-1185">Reference proteome</keyword>
<dbReference type="GO" id="GO:0003677">
    <property type="term" value="F:DNA binding"/>
    <property type="evidence" value="ECO:0007669"/>
    <property type="project" value="InterPro"/>
</dbReference>
<dbReference type="Gene3D" id="1.10.443.10">
    <property type="entry name" value="Intergrase catalytic core"/>
    <property type="match status" value="1"/>
</dbReference>
<dbReference type="CDD" id="cd00397">
    <property type="entry name" value="DNA_BRE_C"/>
    <property type="match status" value="1"/>
</dbReference>
<evidence type="ECO:0000313" key="3">
    <source>
        <dbReference type="EMBL" id="MBB6135871.1"/>
    </source>
</evidence>
<dbReference type="Proteomes" id="UP000540787">
    <property type="component" value="Unassembled WGS sequence"/>
</dbReference>
<dbReference type="InterPro" id="IPR002104">
    <property type="entry name" value="Integrase_catalytic"/>
</dbReference>
<proteinExistence type="predicted"/>
<dbReference type="GO" id="GO:0006310">
    <property type="term" value="P:DNA recombination"/>
    <property type="evidence" value="ECO:0007669"/>
    <property type="project" value="UniProtKB-KW"/>
</dbReference>
<accession>A0A7W9X3M9</accession>
<dbReference type="SUPFAM" id="SSF56349">
    <property type="entry name" value="DNA breaking-rejoining enzymes"/>
    <property type="match status" value="1"/>
</dbReference>
<protein>
    <recommendedName>
        <fullName evidence="2">Tyr recombinase domain-containing protein</fullName>
    </recommendedName>
</protein>
<dbReference type="AlphaFoldDB" id="A0A7W9X3M9"/>
<gene>
    <name evidence="3" type="ORF">HD842_004048</name>
</gene>
<sequence>MNSRNTSTGIFDNAAAPIRVETEFETTRLQALQLVAAEQIQFLDESSLVCAQSILQHGTVFGTWLTPRKWHLGVRRNHLNIDLKSRLLDLMPEQSARERTITVQGQRLLKIAVKLLTKYLVVLRVAPASMGRSTPSPINPRYVAGQAYFGTPSLFAIALCKWLNEREGSAPDEGGFLKIVEVTDIKKQSVPVQEHVMRESRRMQLLVDRGYWTDLPNIGPDDAKVTDVSGNPLPYPAYRVKSPHLPLPDDYVSEMGRKSLWIIETLGPTLLQVAEKISTDLVEIENCALSPQKAQNRRRNAVDKVLSSWIWTDVDGHPFDSTPFEIRLSQLGRKRSTLADMRWPPKNLISILGLLANLQCAHLFVVLLATGARSSEILTLRRDCIEYARNGYPYLNGRTFKLVDRHDGLARDWTLPDLAIQAIEQQCRLVPLIESIQHIGARKIMIEADKQDDFLDHLWVQVGAGSNSNHKLPAQDLAVPLRSYAIAIGMDPKPNDQWLRPHRFRKTIARLAALALTHAPKILMDVFGHKSIEMTLYYILCDKDLQADIETVSRELRVMRAETAINAIVDAEDMGKDSAPVGNYGGPAALMLRSTIDRQREQSHLAGNQWGSDSVRDLAEILTLQGKAWEVVRQGVICTKLPGTEAGPCNKSKGRPEPSKCQPDCSHRLEEAFLREDIDNSIAVCVNEYNNANTERDELMQAMWAGQIRAHIGRLPELKIKWQNDPIIQKILALELT</sequence>
<name>A0A7W9X3M9_9BURK</name>
<dbReference type="PROSITE" id="PS51898">
    <property type="entry name" value="TYR_RECOMBINASE"/>
    <property type="match status" value="1"/>
</dbReference>
<evidence type="ECO:0000313" key="4">
    <source>
        <dbReference type="Proteomes" id="UP000540787"/>
    </source>
</evidence>
<keyword evidence="1" id="KW-0233">DNA recombination</keyword>
<organism evidence="3 4">
    <name type="scientific">Massilia aurea</name>
    <dbReference type="NCBI Taxonomy" id="373040"/>
    <lineage>
        <taxon>Bacteria</taxon>
        <taxon>Pseudomonadati</taxon>
        <taxon>Pseudomonadota</taxon>
        <taxon>Betaproteobacteria</taxon>
        <taxon>Burkholderiales</taxon>
        <taxon>Oxalobacteraceae</taxon>
        <taxon>Telluria group</taxon>
        <taxon>Massilia</taxon>
    </lineage>
</organism>
<dbReference type="GO" id="GO:0015074">
    <property type="term" value="P:DNA integration"/>
    <property type="evidence" value="ECO:0007669"/>
    <property type="project" value="InterPro"/>
</dbReference>